<dbReference type="Proteomes" id="UP000885822">
    <property type="component" value="Unassembled WGS sequence"/>
</dbReference>
<organism evidence="2">
    <name type="scientific">Thiolapillus brandeum</name>
    <dbReference type="NCBI Taxonomy" id="1076588"/>
    <lineage>
        <taxon>Bacteria</taxon>
        <taxon>Pseudomonadati</taxon>
        <taxon>Pseudomonadota</taxon>
        <taxon>Gammaproteobacteria</taxon>
        <taxon>Chromatiales</taxon>
        <taxon>Sedimenticolaceae</taxon>
        <taxon>Thiolapillus</taxon>
    </lineage>
</organism>
<dbReference type="Gene3D" id="3.30.420.40">
    <property type="match status" value="2"/>
</dbReference>
<dbReference type="InterPro" id="IPR049874">
    <property type="entry name" value="ROK_cs"/>
</dbReference>
<dbReference type="PROSITE" id="PS01125">
    <property type="entry name" value="ROK"/>
    <property type="match status" value="1"/>
</dbReference>
<dbReference type="PANTHER" id="PTHR18964">
    <property type="entry name" value="ROK (REPRESSOR, ORF, KINASE) FAMILY"/>
    <property type="match status" value="1"/>
</dbReference>
<dbReference type="SUPFAM" id="SSF53067">
    <property type="entry name" value="Actin-like ATPase domain"/>
    <property type="match status" value="2"/>
</dbReference>
<dbReference type="PANTHER" id="PTHR18964:SF174">
    <property type="entry name" value="D-ALLOSE KINASE-RELATED"/>
    <property type="match status" value="1"/>
</dbReference>
<gene>
    <name evidence="2" type="ORF">ENG92_00905</name>
</gene>
<dbReference type="AlphaFoldDB" id="A0A831K1V3"/>
<dbReference type="Pfam" id="PF00480">
    <property type="entry name" value="ROK"/>
    <property type="match status" value="1"/>
</dbReference>
<comment type="caution">
    <text evidence="2">The sequence shown here is derived from an EMBL/GenBank/DDBJ whole genome shotgun (WGS) entry which is preliminary data.</text>
</comment>
<accession>A0A831K1V3</accession>
<dbReference type="EMBL" id="DRCV01000042">
    <property type="protein sequence ID" value="HDK37563.1"/>
    <property type="molecule type" value="Genomic_DNA"/>
</dbReference>
<name>A0A831K1V3_9GAMM</name>
<proteinExistence type="predicted"/>
<keyword evidence="1" id="KW-0119">Carbohydrate metabolism</keyword>
<dbReference type="InterPro" id="IPR000600">
    <property type="entry name" value="ROK"/>
</dbReference>
<reference evidence="2" key="1">
    <citation type="journal article" date="2020" name="mSystems">
        <title>Genome- and Community-Level Interaction Insights into Carbon Utilization and Element Cycling Functions of Hydrothermarchaeota in Hydrothermal Sediment.</title>
        <authorList>
            <person name="Zhou Z."/>
            <person name="Liu Y."/>
            <person name="Xu W."/>
            <person name="Pan J."/>
            <person name="Luo Z.H."/>
            <person name="Li M."/>
        </authorList>
    </citation>
    <scope>NUCLEOTIDE SEQUENCE [LARGE SCALE GENOMIC DNA]</scope>
    <source>
        <strain evidence="2">HyVt-26</strain>
    </source>
</reference>
<protein>
    <submittedName>
        <fullName evidence="2">ROK family protein</fullName>
    </submittedName>
</protein>
<feature type="non-terminal residue" evidence="2">
    <location>
        <position position="1"/>
    </location>
</feature>
<sequence length="239" mass="25651">LGIGAPGSPSPRTKLMRNANSTCLNGQDLQQDLEDLLDRPVRMANDANCFTLSEAVDGAAKDASVVFGVILGTGTGGGITVDHKLLQGPNAVTGEWGHNPLPWPQPEELPGSACYCGKHGCIETFLSGPGLAAEHLRRTGNQLTAEEIAQLVEQGDAGAETTLQIYEDRLARGMASIINVLDPDVIVLGGGLSKLQRLYENVSRRWQQYIFSDVFRTRLLPPAFGDSSGVRGAAWLWRD</sequence>
<evidence type="ECO:0000256" key="1">
    <source>
        <dbReference type="ARBA" id="ARBA00023277"/>
    </source>
</evidence>
<dbReference type="InterPro" id="IPR043129">
    <property type="entry name" value="ATPase_NBD"/>
</dbReference>
<dbReference type="GO" id="GO:0004396">
    <property type="term" value="F:hexokinase activity"/>
    <property type="evidence" value="ECO:0007669"/>
    <property type="project" value="TreeGrafter"/>
</dbReference>
<evidence type="ECO:0000313" key="2">
    <source>
        <dbReference type="EMBL" id="HDK37563.1"/>
    </source>
</evidence>